<evidence type="ECO:0000259" key="5">
    <source>
        <dbReference type="Pfam" id="PF01494"/>
    </source>
</evidence>
<dbReference type="PANTHER" id="PTHR45934">
    <property type="entry name" value="FAD/NAD(P)-BINDING OXIDOREDUCTASE FAMILY PROTEIN"/>
    <property type="match status" value="1"/>
</dbReference>
<gene>
    <name evidence="6" type="ORF">QJS04_geneDACA024350</name>
</gene>
<dbReference type="GO" id="GO:0004497">
    <property type="term" value="F:monooxygenase activity"/>
    <property type="evidence" value="ECO:0007669"/>
    <property type="project" value="UniProtKB-KW"/>
</dbReference>
<keyword evidence="2" id="KW-0503">Monooxygenase</keyword>
<evidence type="ECO:0000313" key="6">
    <source>
        <dbReference type="EMBL" id="KAK1256621.1"/>
    </source>
</evidence>
<keyword evidence="7" id="KW-1185">Reference proteome</keyword>
<reference evidence="6" key="1">
    <citation type="journal article" date="2023" name="Nat. Commun.">
        <title>Diploid and tetraploid genomes of Acorus and the evolution of monocots.</title>
        <authorList>
            <person name="Ma L."/>
            <person name="Liu K.W."/>
            <person name="Li Z."/>
            <person name="Hsiao Y.Y."/>
            <person name="Qi Y."/>
            <person name="Fu T."/>
            <person name="Tang G.D."/>
            <person name="Zhang D."/>
            <person name="Sun W.H."/>
            <person name="Liu D.K."/>
            <person name="Li Y."/>
            <person name="Chen G.Z."/>
            <person name="Liu X.D."/>
            <person name="Liao X.Y."/>
            <person name="Jiang Y.T."/>
            <person name="Yu X."/>
            <person name="Hao Y."/>
            <person name="Huang J."/>
            <person name="Zhao X.W."/>
            <person name="Ke S."/>
            <person name="Chen Y.Y."/>
            <person name="Wu W.L."/>
            <person name="Hsu J.L."/>
            <person name="Lin Y.F."/>
            <person name="Huang M.D."/>
            <person name="Li C.Y."/>
            <person name="Huang L."/>
            <person name="Wang Z.W."/>
            <person name="Zhao X."/>
            <person name="Zhong W.Y."/>
            <person name="Peng D.H."/>
            <person name="Ahmad S."/>
            <person name="Lan S."/>
            <person name="Zhang J.S."/>
            <person name="Tsai W.C."/>
            <person name="Van de Peer Y."/>
            <person name="Liu Z.J."/>
        </authorList>
    </citation>
    <scope>NUCLEOTIDE SEQUENCE</scope>
    <source>
        <strain evidence="6">SCP</strain>
    </source>
</reference>
<evidence type="ECO:0000256" key="2">
    <source>
        <dbReference type="ARBA" id="ARBA00023033"/>
    </source>
</evidence>
<dbReference type="PRINTS" id="PR00420">
    <property type="entry name" value="RNGMNOXGNASE"/>
</dbReference>
<evidence type="ECO:0000256" key="3">
    <source>
        <dbReference type="ARBA" id="ARBA00024018"/>
    </source>
</evidence>
<accession>A0AAV8ZYJ9</accession>
<dbReference type="EMBL" id="JAUJYN010000101">
    <property type="protein sequence ID" value="KAK1256621.1"/>
    <property type="molecule type" value="Genomic_DNA"/>
</dbReference>
<dbReference type="InterPro" id="IPR002938">
    <property type="entry name" value="FAD-bd"/>
</dbReference>
<sequence length="398" mass="43994">MNSSEHEIVIAGGGICGLATALALHRKGIKSIVLERSDTLRATGAAINVYPNGWRALDYLGIGSELRKKCVPITKIVDLYDGRRREVPIGKGELRSLKRSDLMHTLANHLPNETILFGQRVISVETNPEAGFPILHCVDGTIINCKVLIGCEGVNSIVAKSLGLKAPKNLSICAIRAFTSYPNGHGFTNEFVRMKRGSFTIGFLPINEKVVHWFVGRPWISKDSMAEKDCTLLRDLTIDMMEGFPSHLIDMVWRVDLDSLGLTCVRYRPPWDLALGTFRRGTTVVAGDAMHVIAPFIGQGGSAAIEDAIVLTRGLACAFRGSDGGDWDRMMKVRVERAMDEYLKERKMRLMRLSMQTYLLGLMFVVPSKIVKLVIIFTLLAFFGLNSLGHAQYDCGPL</sequence>
<dbReference type="AlphaFoldDB" id="A0AAV8ZYJ9"/>
<keyword evidence="1" id="KW-0560">Oxidoreductase</keyword>
<dbReference type="Proteomes" id="UP001179952">
    <property type="component" value="Unassembled WGS sequence"/>
</dbReference>
<keyword evidence="4" id="KW-1133">Transmembrane helix</keyword>
<proteinExistence type="inferred from homology"/>
<dbReference type="SUPFAM" id="SSF51905">
    <property type="entry name" value="FAD/NAD(P)-binding domain"/>
    <property type="match status" value="1"/>
</dbReference>
<dbReference type="GO" id="GO:0071949">
    <property type="term" value="F:FAD binding"/>
    <property type="evidence" value="ECO:0007669"/>
    <property type="project" value="InterPro"/>
</dbReference>
<comment type="caution">
    <text evidence="6">The sequence shown here is derived from an EMBL/GenBank/DDBJ whole genome shotgun (WGS) entry which is preliminary data.</text>
</comment>
<dbReference type="PANTHER" id="PTHR45934:SF2">
    <property type="entry name" value="MONOOXYGENASE 1"/>
    <property type="match status" value="1"/>
</dbReference>
<feature type="domain" description="FAD-binding" evidence="5">
    <location>
        <begin position="7"/>
        <end position="322"/>
    </location>
</feature>
<evidence type="ECO:0000313" key="7">
    <source>
        <dbReference type="Proteomes" id="UP001179952"/>
    </source>
</evidence>
<reference evidence="6" key="2">
    <citation type="submission" date="2023-06" db="EMBL/GenBank/DDBJ databases">
        <authorList>
            <person name="Ma L."/>
            <person name="Liu K.-W."/>
            <person name="Li Z."/>
            <person name="Hsiao Y.-Y."/>
            <person name="Qi Y."/>
            <person name="Fu T."/>
            <person name="Tang G."/>
            <person name="Zhang D."/>
            <person name="Sun W.-H."/>
            <person name="Liu D.-K."/>
            <person name="Li Y."/>
            <person name="Chen G.-Z."/>
            <person name="Liu X.-D."/>
            <person name="Liao X.-Y."/>
            <person name="Jiang Y.-T."/>
            <person name="Yu X."/>
            <person name="Hao Y."/>
            <person name="Huang J."/>
            <person name="Zhao X.-W."/>
            <person name="Ke S."/>
            <person name="Chen Y.-Y."/>
            <person name="Wu W.-L."/>
            <person name="Hsu J.-L."/>
            <person name="Lin Y.-F."/>
            <person name="Huang M.-D."/>
            <person name="Li C.-Y."/>
            <person name="Huang L."/>
            <person name="Wang Z.-W."/>
            <person name="Zhao X."/>
            <person name="Zhong W.-Y."/>
            <person name="Peng D.-H."/>
            <person name="Ahmad S."/>
            <person name="Lan S."/>
            <person name="Zhang J.-S."/>
            <person name="Tsai W.-C."/>
            <person name="Van De Peer Y."/>
            <person name="Liu Z.-J."/>
        </authorList>
    </citation>
    <scope>NUCLEOTIDE SEQUENCE</scope>
    <source>
        <strain evidence="6">SCP</strain>
        <tissue evidence="6">Leaves</tissue>
    </source>
</reference>
<evidence type="ECO:0000256" key="1">
    <source>
        <dbReference type="ARBA" id="ARBA00023002"/>
    </source>
</evidence>
<organism evidence="6 7">
    <name type="scientific">Acorus gramineus</name>
    <name type="common">Dwarf sweet flag</name>
    <dbReference type="NCBI Taxonomy" id="55184"/>
    <lineage>
        <taxon>Eukaryota</taxon>
        <taxon>Viridiplantae</taxon>
        <taxon>Streptophyta</taxon>
        <taxon>Embryophyta</taxon>
        <taxon>Tracheophyta</taxon>
        <taxon>Spermatophyta</taxon>
        <taxon>Magnoliopsida</taxon>
        <taxon>Liliopsida</taxon>
        <taxon>Acoraceae</taxon>
        <taxon>Acorus</taxon>
    </lineage>
</organism>
<keyword evidence="4" id="KW-0812">Transmembrane</keyword>
<protein>
    <recommendedName>
        <fullName evidence="5">FAD-binding domain-containing protein</fullName>
    </recommendedName>
</protein>
<feature type="transmembrane region" description="Helical" evidence="4">
    <location>
        <begin position="357"/>
        <end position="383"/>
    </location>
</feature>
<evidence type="ECO:0000256" key="4">
    <source>
        <dbReference type="SAM" id="Phobius"/>
    </source>
</evidence>
<dbReference type="InterPro" id="IPR044560">
    <property type="entry name" value="MOase"/>
</dbReference>
<keyword evidence="4" id="KW-0472">Membrane</keyword>
<dbReference type="InterPro" id="IPR036188">
    <property type="entry name" value="FAD/NAD-bd_sf"/>
</dbReference>
<name>A0AAV8ZYJ9_ACOGR</name>
<dbReference type="Pfam" id="PF01494">
    <property type="entry name" value="FAD_binding_3"/>
    <property type="match status" value="1"/>
</dbReference>
<comment type="similarity">
    <text evidence="3">Belongs to the 3-hydroxybenzoate 6-hydroxylase family.</text>
</comment>
<dbReference type="Gene3D" id="3.50.50.60">
    <property type="entry name" value="FAD/NAD(P)-binding domain"/>
    <property type="match status" value="1"/>
</dbReference>